<feature type="signal peptide" evidence="1">
    <location>
        <begin position="1"/>
        <end position="34"/>
    </location>
</feature>
<evidence type="ECO:0000313" key="3">
    <source>
        <dbReference type="Proteomes" id="UP000539175"/>
    </source>
</evidence>
<keyword evidence="3" id="KW-1185">Reference proteome</keyword>
<sequence>MRLSIAKCVWGARYVQTMLALNLPSLLASGNIPAAVQRMPLEHVLVTTAEDCAVIEASPVYQALAALIPCRIIPLDETPVSADYDGIIDRMNRAHVQIMADCRATGAAWVFDQPDHIWGNGSLDHLAELAQRGVRCAMFAGIRTNRQQMESVLAHWRQGNTIDIGRDALLRLSIEHMHFHDQTRFWGAPLGAMGPHHLNWRVSPHSFLRRVFYAQPFLMAVPPAAVAPGRSVDLDYVEHAYPADALHHIRSSRDFLVVEVSDRWQFKEQTRPPFTVPYLATWAGQYVSDRQMAVFDQPIRFQADDTPDRRWDRLIRHSAAVAAAVARARDLRRTQEALAGDHPLLAALLGRLLRDDTAHRRVPLFETADFLAPSTETLEAWLDLPVPQLLRQVLGRLVTSADSGTVRSLGGAPLNVRRAGDDLWVDGRAMRLVAIPGAVRLFVATDA</sequence>
<protein>
    <submittedName>
        <fullName evidence="2">Uncharacterized protein</fullName>
    </submittedName>
</protein>
<evidence type="ECO:0000313" key="2">
    <source>
        <dbReference type="EMBL" id="MBB6252270.1"/>
    </source>
</evidence>
<dbReference type="RefSeq" id="WP_184801508.1">
    <property type="nucleotide sequence ID" value="NZ_JACIIZ010000007.1"/>
</dbReference>
<comment type="caution">
    <text evidence="2">The sequence shown here is derived from an EMBL/GenBank/DDBJ whole genome shotgun (WGS) entry which is preliminary data.</text>
</comment>
<gene>
    <name evidence="2" type="ORF">FHS74_002830</name>
</gene>
<reference evidence="2 3" key="1">
    <citation type="submission" date="2020-08" db="EMBL/GenBank/DDBJ databases">
        <title>Genomic Encyclopedia of Type Strains, Phase IV (KMG-IV): sequencing the most valuable type-strain genomes for metagenomic binning, comparative biology and taxonomic classification.</title>
        <authorList>
            <person name="Goeker M."/>
        </authorList>
    </citation>
    <scope>NUCLEOTIDE SEQUENCE [LARGE SCALE GENOMIC DNA]</scope>
    <source>
        <strain evidence="2 3">DSM 22198</strain>
    </source>
</reference>
<proteinExistence type="predicted"/>
<name>A0A7X0EDM9_9PROT</name>
<accession>A0A7X0EDM9</accession>
<feature type="chain" id="PRO_5030685362" evidence="1">
    <location>
        <begin position="35"/>
        <end position="447"/>
    </location>
</feature>
<dbReference type="Proteomes" id="UP000539175">
    <property type="component" value="Unassembled WGS sequence"/>
</dbReference>
<keyword evidence="1" id="KW-0732">Signal</keyword>
<evidence type="ECO:0000256" key="1">
    <source>
        <dbReference type="SAM" id="SignalP"/>
    </source>
</evidence>
<dbReference type="AlphaFoldDB" id="A0A7X0EDM9"/>
<organism evidence="2 3">
    <name type="scientific">Nitrospirillum iridis</name>
    <dbReference type="NCBI Taxonomy" id="765888"/>
    <lineage>
        <taxon>Bacteria</taxon>
        <taxon>Pseudomonadati</taxon>
        <taxon>Pseudomonadota</taxon>
        <taxon>Alphaproteobacteria</taxon>
        <taxon>Rhodospirillales</taxon>
        <taxon>Azospirillaceae</taxon>
        <taxon>Nitrospirillum</taxon>
    </lineage>
</organism>
<dbReference type="EMBL" id="JACIIZ010000007">
    <property type="protein sequence ID" value="MBB6252270.1"/>
    <property type="molecule type" value="Genomic_DNA"/>
</dbReference>